<dbReference type="AlphaFoldDB" id="R4YRJ0"/>
<organism evidence="6 7">
    <name type="scientific">Oleispira antarctica RB-8</name>
    <dbReference type="NCBI Taxonomy" id="698738"/>
    <lineage>
        <taxon>Bacteria</taxon>
        <taxon>Pseudomonadati</taxon>
        <taxon>Pseudomonadota</taxon>
        <taxon>Gammaproteobacteria</taxon>
        <taxon>Oceanospirillales</taxon>
        <taxon>Oceanospirillaceae</taxon>
        <taxon>Oleispira</taxon>
    </lineage>
</organism>
<dbReference type="SUPFAM" id="SSF53850">
    <property type="entry name" value="Periplasmic binding protein-like II"/>
    <property type="match status" value="1"/>
</dbReference>
<evidence type="ECO:0000256" key="1">
    <source>
        <dbReference type="ARBA" id="ARBA00009437"/>
    </source>
</evidence>
<dbReference type="Pfam" id="PF00126">
    <property type="entry name" value="HTH_1"/>
    <property type="match status" value="1"/>
</dbReference>
<dbReference type="EMBL" id="FO203512">
    <property type="protein sequence ID" value="CCK77525.1"/>
    <property type="molecule type" value="Genomic_DNA"/>
</dbReference>
<keyword evidence="4" id="KW-0804">Transcription</keyword>
<dbReference type="PATRIC" id="fig|698738.3.peg.3482"/>
<dbReference type="InterPro" id="IPR000847">
    <property type="entry name" value="LysR_HTH_N"/>
</dbReference>
<dbReference type="Gene3D" id="1.10.10.10">
    <property type="entry name" value="Winged helix-like DNA-binding domain superfamily/Winged helix DNA-binding domain"/>
    <property type="match status" value="1"/>
</dbReference>
<dbReference type="GO" id="GO:0003677">
    <property type="term" value="F:DNA binding"/>
    <property type="evidence" value="ECO:0007669"/>
    <property type="project" value="UniProtKB-KW"/>
</dbReference>
<evidence type="ECO:0000256" key="4">
    <source>
        <dbReference type="ARBA" id="ARBA00023163"/>
    </source>
</evidence>
<evidence type="ECO:0000256" key="2">
    <source>
        <dbReference type="ARBA" id="ARBA00023015"/>
    </source>
</evidence>
<accession>R4YRJ0</accession>
<dbReference type="InterPro" id="IPR005119">
    <property type="entry name" value="LysR_subst-bd"/>
</dbReference>
<dbReference type="KEGG" id="oai:OLEAN_C33490"/>
<dbReference type="PRINTS" id="PR00039">
    <property type="entry name" value="HTHLYSR"/>
</dbReference>
<evidence type="ECO:0000259" key="5">
    <source>
        <dbReference type="PROSITE" id="PS50931"/>
    </source>
</evidence>
<dbReference type="FunFam" id="1.10.10.10:FF:000001">
    <property type="entry name" value="LysR family transcriptional regulator"/>
    <property type="match status" value="1"/>
</dbReference>
<evidence type="ECO:0000313" key="7">
    <source>
        <dbReference type="Proteomes" id="UP000032749"/>
    </source>
</evidence>
<protein>
    <submittedName>
        <fullName evidence="6">Transcriptional regulator, LysR family</fullName>
    </submittedName>
</protein>
<keyword evidence="3" id="KW-0238">DNA-binding</keyword>
<evidence type="ECO:0000256" key="3">
    <source>
        <dbReference type="ARBA" id="ARBA00023125"/>
    </source>
</evidence>
<dbReference type="PROSITE" id="PS50931">
    <property type="entry name" value="HTH_LYSR"/>
    <property type="match status" value="1"/>
</dbReference>
<feature type="domain" description="HTH lysR-type" evidence="5">
    <location>
        <begin position="2"/>
        <end position="59"/>
    </location>
</feature>
<dbReference type="HOGENOM" id="CLU_039613_6_4_6"/>
<evidence type="ECO:0000313" key="6">
    <source>
        <dbReference type="EMBL" id="CCK77525.1"/>
    </source>
</evidence>
<dbReference type="PANTHER" id="PTHR30126">
    <property type="entry name" value="HTH-TYPE TRANSCRIPTIONAL REGULATOR"/>
    <property type="match status" value="1"/>
</dbReference>
<dbReference type="STRING" id="698738.OLEAN_C33490"/>
<keyword evidence="2" id="KW-0805">Transcription regulation</keyword>
<keyword evidence="7" id="KW-1185">Reference proteome</keyword>
<name>R4YRJ0_OLEAN</name>
<dbReference type="Gene3D" id="3.40.190.290">
    <property type="match status" value="1"/>
</dbReference>
<dbReference type="InterPro" id="IPR036390">
    <property type="entry name" value="WH_DNA-bd_sf"/>
</dbReference>
<dbReference type="InterPro" id="IPR036388">
    <property type="entry name" value="WH-like_DNA-bd_sf"/>
</dbReference>
<dbReference type="CDD" id="cd05466">
    <property type="entry name" value="PBP2_LTTR_substrate"/>
    <property type="match status" value="1"/>
</dbReference>
<gene>
    <name evidence="6" type="ORF">OLEAN_C33490</name>
</gene>
<sequence>MIEVKPLHYFVAAYEEGSITAAASRCFISQPSITHAIKSLESSLGVLLFERSKQGIKATEEGHKLYKLATDLLLQNQQLEVAFTPNSKIELHLYIQPDINIEQYYDIISAIKNTSPNIELSIVDTAEQAQLAIIDEQLLSSQFQFKILHQESYKLVVRNDHLLANESSITLESFRGLAFIERPYCTNRKAFERLLNENKISITYKGKAIHDLQIQGLVKLGLGVAVIPESYMKKDDDLKYIAITLDTPITRSIVLAYRKLPSVLMDVIEDLTCLS</sequence>
<proteinExistence type="inferred from homology"/>
<reference evidence="6 7" key="1">
    <citation type="journal article" date="2013" name="Nat. Commun.">
        <title>Genome sequence and functional genomic analysis of the oil-degrading bacterium Oleispira antarctica.</title>
        <authorList>
            <person name="Kube M."/>
            <person name="Chernikova T.N."/>
            <person name="Al-Ramahi Y."/>
            <person name="Beloqui A."/>
            <person name="Lopez-Cortez N."/>
            <person name="Guazzaroni M.E."/>
            <person name="Heipieper H.J."/>
            <person name="Klages S."/>
            <person name="Kotsyurbenko O.R."/>
            <person name="Langer I."/>
            <person name="Nechitaylo T.Y."/>
            <person name="Lunsdorf H."/>
            <person name="Fernandez M."/>
            <person name="Juarez S."/>
            <person name="Ciordia S."/>
            <person name="Singer A."/>
            <person name="Kagan O."/>
            <person name="Egorova O."/>
            <person name="Petit P.A."/>
            <person name="Stogios P."/>
            <person name="Kim Y."/>
            <person name="Tchigvintsev A."/>
            <person name="Flick R."/>
            <person name="Denaro R."/>
            <person name="Genovese M."/>
            <person name="Albar J.P."/>
            <person name="Reva O.N."/>
            <person name="Martinez-Gomariz M."/>
            <person name="Tran H."/>
            <person name="Ferrer M."/>
            <person name="Savchenko A."/>
            <person name="Yakunin A.F."/>
            <person name="Yakimov M.M."/>
            <person name="Golyshina O.V."/>
            <person name="Reinhardt R."/>
            <person name="Golyshin P.N."/>
        </authorList>
    </citation>
    <scope>NUCLEOTIDE SEQUENCE [LARGE SCALE GENOMIC DNA]</scope>
</reference>
<dbReference type="GO" id="GO:0003700">
    <property type="term" value="F:DNA-binding transcription factor activity"/>
    <property type="evidence" value="ECO:0007669"/>
    <property type="project" value="InterPro"/>
</dbReference>
<dbReference type="SUPFAM" id="SSF46785">
    <property type="entry name" value="Winged helix' DNA-binding domain"/>
    <property type="match status" value="1"/>
</dbReference>
<dbReference type="OrthoDB" id="8437302at2"/>
<dbReference type="Proteomes" id="UP000032749">
    <property type="component" value="Chromosome"/>
</dbReference>
<dbReference type="Pfam" id="PF03466">
    <property type="entry name" value="LysR_substrate"/>
    <property type="match status" value="1"/>
</dbReference>
<comment type="similarity">
    <text evidence="1">Belongs to the LysR transcriptional regulatory family.</text>
</comment>